<dbReference type="AlphaFoldDB" id="A0A1G7J7R6"/>
<dbReference type="PANTHER" id="PTHR30575:SF3">
    <property type="entry name" value="PEPTIDASE M20 DIMERISATION DOMAIN-CONTAINING PROTEIN"/>
    <property type="match status" value="1"/>
</dbReference>
<dbReference type="GO" id="GO:0005737">
    <property type="term" value="C:cytoplasm"/>
    <property type="evidence" value="ECO:0007669"/>
    <property type="project" value="TreeGrafter"/>
</dbReference>
<name>A0A1G7J7R6_9FIRM</name>
<dbReference type="Proteomes" id="UP000243333">
    <property type="component" value="Unassembled WGS sequence"/>
</dbReference>
<dbReference type="InterPro" id="IPR002933">
    <property type="entry name" value="Peptidase_M20"/>
</dbReference>
<dbReference type="GO" id="GO:0071713">
    <property type="term" value="F:para-aminobenzoyl-glutamate hydrolase activity"/>
    <property type="evidence" value="ECO:0007669"/>
    <property type="project" value="TreeGrafter"/>
</dbReference>
<dbReference type="NCBIfam" id="TIGR01891">
    <property type="entry name" value="amidohydrolases"/>
    <property type="match status" value="1"/>
</dbReference>
<dbReference type="InterPro" id="IPR017439">
    <property type="entry name" value="Amidohydrolase"/>
</dbReference>
<dbReference type="InterPro" id="IPR052030">
    <property type="entry name" value="Peptidase_M20/M20A_hydrolases"/>
</dbReference>
<evidence type="ECO:0000256" key="1">
    <source>
        <dbReference type="PIRNR" id="PIRNR037226"/>
    </source>
</evidence>
<sequence>MTVQELKTLVCQAIDEQADRIIAFAKAVEETPELGFKETKTAARTARFFQDLGLPYREGLALTGVKARLKENAAGPTVAILGELDAVRCPDSPQADPLTGAAHACGHSLQLAAMCGAALGLKRAGVADHLAGNVAFMAVPAEEYVEIAYRLKLREEGKLHYLGGKQELIYRGEFDDIDIAMMVHSAKEQPEAAVVIGESSNGFIGKTIQYIGKEAHAAEAPDQGINALNAAMLGLMGIHALRETFRDQDVVRVHPIITKGGDLVNSVPADVRLETYVRAKTMAAIDATHHKVDRALKAGGDAVGAQTIIKTLPGYLPLDCPAELNELFAANARQFIAPDKLIRAGHFGGSTDMGDVSHLIPSIHPYVGGVTGSLHVRDFRVVDYFAACVLPAKLLAMTAVDLLAGNAEKAKAIIANFKPLLTKKQYIKLLDGYFAG</sequence>
<dbReference type="RefSeq" id="WP_093688337.1">
    <property type="nucleotide sequence ID" value="NZ_FNBU01000004.1"/>
</dbReference>
<protein>
    <recommendedName>
        <fullName evidence="1">Peptidase M20 domain-containing protein 2</fullName>
    </recommendedName>
</protein>
<proteinExistence type="inferred from homology"/>
<dbReference type="SUPFAM" id="SSF53187">
    <property type="entry name" value="Zn-dependent exopeptidases"/>
    <property type="match status" value="1"/>
</dbReference>
<dbReference type="InterPro" id="IPR011650">
    <property type="entry name" value="Peptidase_M20_dimer"/>
</dbReference>
<evidence type="ECO:0000313" key="4">
    <source>
        <dbReference type="Proteomes" id="UP000243333"/>
    </source>
</evidence>
<dbReference type="EMBL" id="FNBU01000004">
    <property type="protein sequence ID" value="SDF21022.1"/>
    <property type="molecule type" value="Genomic_DNA"/>
</dbReference>
<dbReference type="PANTHER" id="PTHR30575">
    <property type="entry name" value="PEPTIDASE M20"/>
    <property type="match status" value="1"/>
</dbReference>
<organism evidence="3 4">
    <name type="scientific">Sporolituus thermophilus DSM 23256</name>
    <dbReference type="NCBI Taxonomy" id="1123285"/>
    <lineage>
        <taxon>Bacteria</taxon>
        <taxon>Bacillati</taxon>
        <taxon>Bacillota</taxon>
        <taxon>Negativicutes</taxon>
        <taxon>Selenomonadales</taxon>
        <taxon>Sporomusaceae</taxon>
        <taxon>Sporolituus</taxon>
    </lineage>
</organism>
<dbReference type="PIRSF" id="PIRSF037226">
    <property type="entry name" value="Amidohydrolase_ACY1L2_prd"/>
    <property type="match status" value="1"/>
</dbReference>
<dbReference type="InterPro" id="IPR017144">
    <property type="entry name" value="Xaa-Arg_dipeptidase"/>
</dbReference>
<comment type="similarity">
    <text evidence="1">Belongs to the peptidase M20A family.</text>
</comment>
<dbReference type="InterPro" id="IPR036264">
    <property type="entry name" value="Bact_exopeptidase_dim_dom"/>
</dbReference>
<dbReference type="Pfam" id="PF01546">
    <property type="entry name" value="Peptidase_M20"/>
    <property type="match status" value="1"/>
</dbReference>
<dbReference type="SUPFAM" id="SSF55031">
    <property type="entry name" value="Bacterial exopeptidase dimerisation domain"/>
    <property type="match status" value="1"/>
</dbReference>
<dbReference type="Gene3D" id="3.30.70.360">
    <property type="match status" value="1"/>
</dbReference>
<evidence type="ECO:0000259" key="2">
    <source>
        <dbReference type="Pfam" id="PF07687"/>
    </source>
</evidence>
<keyword evidence="4" id="KW-1185">Reference proteome</keyword>
<dbReference type="STRING" id="1123285.SAMN05660235_00808"/>
<dbReference type="GO" id="GO:0016805">
    <property type="term" value="F:dipeptidase activity"/>
    <property type="evidence" value="ECO:0007669"/>
    <property type="project" value="InterPro"/>
</dbReference>
<gene>
    <name evidence="3" type="ORF">SAMN05660235_00808</name>
</gene>
<dbReference type="OrthoDB" id="9781032at2"/>
<reference evidence="4" key="1">
    <citation type="submission" date="2016-10" db="EMBL/GenBank/DDBJ databases">
        <authorList>
            <person name="Varghese N."/>
            <person name="Submissions S."/>
        </authorList>
    </citation>
    <scope>NUCLEOTIDE SEQUENCE [LARGE SCALE GENOMIC DNA]</scope>
    <source>
        <strain evidence="4">DSM 23256</strain>
    </source>
</reference>
<dbReference type="GO" id="GO:0046657">
    <property type="term" value="P:folic acid catabolic process"/>
    <property type="evidence" value="ECO:0007669"/>
    <property type="project" value="TreeGrafter"/>
</dbReference>
<accession>A0A1G7J7R6</accession>
<evidence type="ECO:0000313" key="3">
    <source>
        <dbReference type="EMBL" id="SDF21022.1"/>
    </source>
</evidence>
<dbReference type="Gene3D" id="3.40.630.10">
    <property type="entry name" value="Zn peptidases"/>
    <property type="match status" value="1"/>
</dbReference>
<keyword evidence="3" id="KW-0378">Hydrolase</keyword>
<dbReference type="Pfam" id="PF07687">
    <property type="entry name" value="M20_dimer"/>
    <property type="match status" value="1"/>
</dbReference>
<feature type="domain" description="Peptidase M20 dimerisation" evidence="2">
    <location>
        <begin position="202"/>
        <end position="298"/>
    </location>
</feature>